<evidence type="ECO:0000259" key="4">
    <source>
        <dbReference type="SMART" id="SM00385"/>
    </source>
</evidence>
<feature type="compositionally biased region" description="Low complexity" evidence="3">
    <location>
        <begin position="46"/>
        <end position="62"/>
    </location>
</feature>
<dbReference type="InterPro" id="IPR036915">
    <property type="entry name" value="Cyclin-like_sf"/>
</dbReference>
<proteinExistence type="inferred from homology"/>
<evidence type="ECO:0000313" key="5">
    <source>
        <dbReference type="EMBL" id="KAK0751884.1"/>
    </source>
</evidence>
<feature type="domain" description="Cyclin-like" evidence="4">
    <location>
        <begin position="88"/>
        <end position="170"/>
    </location>
</feature>
<dbReference type="GO" id="GO:0016538">
    <property type="term" value="F:cyclin-dependent protein serine/threonine kinase regulator activity"/>
    <property type="evidence" value="ECO:0007669"/>
    <property type="project" value="InterPro"/>
</dbReference>
<feature type="region of interest" description="Disordered" evidence="3">
    <location>
        <begin position="354"/>
        <end position="405"/>
    </location>
</feature>
<gene>
    <name evidence="5" type="ORF">B0T18DRAFT_403599</name>
</gene>
<comment type="caution">
    <text evidence="5">The sequence shown here is derived from an EMBL/GenBank/DDBJ whole genome shotgun (WGS) entry which is preliminary data.</text>
</comment>
<feature type="region of interest" description="Disordered" evidence="3">
    <location>
        <begin position="259"/>
        <end position="279"/>
    </location>
</feature>
<dbReference type="Gene3D" id="1.10.472.10">
    <property type="entry name" value="Cyclin-like"/>
    <property type="match status" value="2"/>
</dbReference>
<name>A0AA40F637_9PEZI</name>
<dbReference type="SUPFAM" id="SSF47954">
    <property type="entry name" value="Cyclin-like"/>
    <property type="match status" value="2"/>
</dbReference>
<feature type="compositionally biased region" description="Gly residues" evidence="3">
    <location>
        <begin position="360"/>
        <end position="370"/>
    </location>
</feature>
<dbReference type="CDD" id="cd20524">
    <property type="entry name" value="CYCLIN_CCNH_rpt1"/>
    <property type="match status" value="1"/>
</dbReference>
<dbReference type="InterPro" id="IPR043198">
    <property type="entry name" value="Cyclin/Ssn8"/>
</dbReference>
<keyword evidence="6" id="KW-1185">Reference proteome</keyword>
<sequence>MATEDARYRQSSQFRLWSFSPSQLGAMREKANLLARASISERLLSAPRSNSASAPTSNANTPDADGTSTLPEFLTPSEEALLVTFYTSELLRAGDHAEMADEIKATAAAFFRRFYITNSIMTYPPQEMLIVALFFGCKAEGSFPRITDFVKNFGRESPEEVLAGEFLLCQGIRFAFDVKHPFRALRGAVMDLRRIGDIEHTRIDSAERRAREILRFSPLITDAYFHYTPSQIMLAALSLADRGLAERLIQETFHFVHPQPNSGAGTPMATDTPSASSLPDSDIATIIGPVIRDKVLGTVEACRDMLSKEPPERREHWSSKVTYKAQLQPIRKKLNKCRDPDRWNLVELQRSRREQVLNKSGGGSDDGGSAAGPAGPSKDDDVFGGDIKRRKVAKGAMDDPFGGAL</sequence>
<dbReference type="GO" id="GO:0006357">
    <property type="term" value="P:regulation of transcription by RNA polymerase II"/>
    <property type="evidence" value="ECO:0007669"/>
    <property type="project" value="InterPro"/>
</dbReference>
<evidence type="ECO:0000313" key="6">
    <source>
        <dbReference type="Proteomes" id="UP001172155"/>
    </source>
</evidence>
<dbReference type="SMART" id="SM00385">
    <property type="entry name" value="CYCLIN"/>
    <property type="match status" value="1"/>
</dbReference>
<evidence type="ECO:0000256" key="2">
    <source>
        <dbReference type="ARBA" id="ARBA00023127"/>
    </source>
</evidence>
<dbReference type="AlphaFoldDB" id="A0AA40F637"/>
<comment type="similarity">
    <text evidence="1">Belongs to the cyclin family. Cyclin C subfamily.</text>
</comment>
<keyword evidence="2" id="KW-0195">Cyclin</keyword>
<evidence type="ECO:0000256" key="3">
    <source>
        <dbReference type="SAM" id="MobiDB-lite"/>
    </source>
</evidence>
<dbReference type="InterPro" id="IPR013763">
    <property type="entry name" value="Cyclin-like_dom"/>
</dbReference>
<evidence type="ECO:0000256" key="1">
    <source>
        <dbReference type="ARBA" id="ARBA00008638"/>
    </source>
</evidence>
<dbReference type="EMBL" id="JAUKUD010000002">
    <property type="protein sequence ID" value="KAK0751884.1"/>
    <property type="molecule type" value="Genomic_DNA"/>
</dbReference>
<accession>A0AA40F637</accession>
<protein>
    <submittedName>
        <fullName evidence="5">Cyclin-like protein</fullName>
    </submittedName>
</protein>
<dbReference type="Pfam" id="PF16899">
    <property type="entry name" value="Cyclin_C_2"/>
    <property type="match status" value="1"/>
</dbReference>
<organism evidence="5 6">
    <name type="scientific">Schizothecium vesticola</name>
    <dbReference type="NCBI Taxonomy" id="314040"/>
    <lineage>
        <taxon>Eukaryota</taxon>
        <taxon>Fungi</taxon>
        <taxon>Dikarya</taxon>
        <taxon>Ascomycota</taxon>
        <taxon>Pezizomycotina</taxon>
        <taxon>Sordariomycetes</taxon>
        <taxon>Sordariomycetidae</taxon>
        <taxon>Sordariales</taxon>
        <taxon>Schizotheciaceae</taxon>
        <taxon>Schizothecium</taxon>
    </lineage>
</organism>
<dbReference type="CDD" id="cd20525">
    <property type="entry name" value="CYCLIN_CCNH_rpt2"/>
    <property type="match status" value="1"/>
</dbReference>
<dbReference type="InterPro" id="IPR031658">
    <property type="entry name" value="Cyclin_C_2"/>
</dbReference>
<dbReference type="Proteomes" id="UP001172155">
    <property type="component" value="Unassembled WGS sequence"/>
</dbReference>
<reference evidence="5" key="1">
    <citation type="submission" date="2023-06" db="EMBL/GenBank/DDBJ databases">
        <title>Genome-scale phylogeny and comparative genomics of the fungal order Sordariales.</title>
        <authorList>
            <consortium name="Lawrence Berkeley National Laboratory"/>
            <person name="Hensen N."/>
            <person name="Bonometti L."/>
            <person name="Westerberg I."/>
            <person name="Brannstrom I.O."/>
            <person name="Guillou S."/>
            <person name="Cros-Aarteil S."/>
            <person name="Calhoun S."/>
            <person name="Haridas S."/>
            <person name="Kuo A."/>
            <person name="Mondo S."/>
            <person name="Pangilinan J."/>
            <person name="Riley R."/>
            <person name="LaButti K."/>
            <person name="Andreopoulos B."/>
            <person name="Lipzen A."/>
            <person name="Chen C."/>
            <person name="Yanf M."/>
            <person name="Daum C."/>
            <person name="Ng V."/>
            <person name="Clum A."/>
            <person name="Steindorff A."/>
            <person name="Ohm R."/>
            <person name="Martin F."/>
            <person name="Silar P."/>
            <person name="Natvig D."/>
            <person name="Lalanne C."/>
            <person name="Gautier V."/>
            <person name="Ament-velasquez S.L."/>
            <person name="Kruys A."/>
            <person name="Hutchinson M.I."/>
            <person name="Powell A.J."/>
            <person name="Barry K."/>
            <person name="Miller A.N."/>
            <person name="Grigoriev I.V."/>
            <person name="Debuchy R."/>
            <person name="Gladieux P."/>
            <person name="Thoren M.H."/>
            <person name="Johannesson H."/>
        </authorList>
    </citation>
    <scope>NUCLEOTIDE SEQUENCE</scope>
    <source>
        <strain evidence="5">SMH3187-1</strain>
    </source>
</reference>
<feature type="region of interest" description="Disordered" evidence="3">
    <location>
        <begin position="46"/>
        <end position="69"/>
    </location>
</feature>
<dbReference type="PANTHER" id="PTHR10026">
    <property type="entry name" value="CYCLIN"/>
    <property type="match status" value="1"/>
</dbReference>